<keyword evidence="3 5" id="KW-1133">Transmembrane helix</keyword>
<evidence type="ECO:0000313" key="6">
    <source>
        <dbReference type="EMBL" id="OJJ56935.1"/>
    </source>
</evidence>
<dbReference type="GO" id="GO:0016020">
    <property type="term" value="C:membrane"/>
    <property type="evidence" value="ECO:0007669"/>
    <property type="project" value="UniProtKB-SubCell"/>
</dbReference>
<dbReference type="Pfam" id="PF00083">
    <property type="entry name" value="Sugar_tr"/>
    <property type="match status" value="1"/>
</dbReference>
<organism evidence="6 7">
    <name type="scientific">Aspergillus sydowii CBS 593.65</name>
    <dbReference type="NCBI Taxonomy" id="1036612"/>
    <lineage>
        <taxon>Eukaryota</taxon>
        <taxon>Fungi</taxon>
        <taxon>Dikarya</taxon>
        <taxon>Ascomycota</taxon>
        <taxon>Pezizomycotina</taxon>
        <taxon>Eurotiomycetes</taxon>
        <taxon>Eurotiomycetidae</taxon>
        <taxon>Eurotiales</taxon>
        <taxon>Aspergillaceae</taxon>
        <taxon>Aspergillus</taxon>
        <taxon>Aspergillus subgen. Nidulantes</taxon>
    </lineage>
</organism>
<evidence type="ECO:0000256" key="1">
    <source>
        <dbReference type="ARBA" id="ARBA00004141"/>
    </source>
</evidence>
<reference evidence="7" key="1">
    <citation type="journal article" date="2017" name="Genome Biol.">
        <title>Comparative genomics reveals high biological diversity and specific adaptations in the industrially and medically important fungal genus Aspergillus.</title>
        <authorList>
            <person name="de Vries R.P."/>
            <person name="Riley R."/>
            <person name="Wiebenga A."/>
            <person name="Aguilar-Osorio G."/>
            <person name="Amillis S."/>
            <person name="Uchima C.A."/>
            <person name="Anderluh G."/>
            <person name="Asadollahi M."/>
            <person name="Askin M."/>
            <person name="Barry K."/>
            <person name="Battaglia E."/>
            <person name="Bayram O."/>
            <person name="Benocci T."/>
            <person name="Braus-Stromeyer S.A."/>
            <person name="Caldana C."/>
            <person name="Canovas D."/>
            <person name="Cerqueira G.C."/>
            <person name="Chen F."/>
            <person name="Chen W."/>
            <person name="Choi C."/>
            <person name="Clum A."/>
            <person name="Dos Santos R.A."/>
            <person name="Damasio A.R."/>
            <person name="Diallinas G."/>
            <person name="Emri T."/>
            <person name="Fekete E."/>
            <person name="Flipphi M."/>
            <person name="Freyberg S."/>
            <person name="Gallo A."/>
            <person name="Gournas C."/>
            <person name="Habgood R."/>
            <person name="Hainaut M."/>
            <person name="Harispe M.L."/>
            <person name="Henrissat B."/>
            <person name="Hilden K.S."/>
            <person name="Hope R."/>
            <person name="Hossain A."/>
            <person name="Karabika E."/>
            <person name="Karaffa L."/>
            <person name="Karanyi Z."/>
            <person name="Krasevec N."/>
            <person name="Kuo A."/>
            <person name="Kusch H."/>
            <person name="LaButti K."/>
            <person name="Lagendijk E.L."/>
            <person name="Lapidus A."/>
            <person name="Levasseur A."/>
            <person name="Lindquist E."/>
            <person name="Lipzen A."/>
            <person name="Logrieco A.F."/>
            <person name="MacCabe A."/>
            <person name="Maekelae M.R."/>
            <person name="Malavazi I."/>
            <person name="Melin P."/>
            <person name="Meyer V."/>
            <person name="Mielnichuk N."/>
            <person name="Miskei M."/>
            <person name="Molnar A.P."/>
            <person name="Mule G."/>
            <person name="Ngan C.Y."/>
            <person name="Orejas M."/>
            <person name="Orosz E."/>
            <person name="Ouedraogo J.P."/>
            <person name="Overkamp K.M."/>
            <person name="Park H.-S."/>
            <person name="Perrone G."/>
            <person name="Piumi F."/>
            <person name="Punt P.J."/>
            <person name="Ram A.F."/>
            <person name="Ramon A."/>
            <person name="Rauscher S."/>
            <person name="Record E."/>
            <person name="Riano-Pachon D.M."/>
            <person name="Robert V."/>
            <person name="Roehrig J."/>
            <person name="Ruller R."/>
            <person name="Salamov A."/>
            <person name="Salih N.S."/>
            <person name="Samson R.A."/>
            <person name="Sandor E."/>
            <person name="Sanguinetti M."/>
            <person name="Schuetze T."/>
            <person name="Sepcic K."/>
            <person name="Shelest E."/>
            <person name="Sherlock G."/>
            <person name="Sophianopoulou V."/>
            <person name="Squina F.M."/>
            <person name="Sun H."/>
            <person name="Susca A."/>
            <person name="Todd R.B."/>
            <person name="Tsang A."/>
            <person name="Unkles S.E."/>
            <person name="van de Wiele N."/>
            <person name="van Rossen-Uffink D."/>
            <person name="Oliveira J.V."/>
            <person name="Vesth T.C."/>
            <person name="Visser J."/>
            <person name="Yu J.-H."/>
            <person name="Zhou M."/>
            <person name="Andersen M.R."/>
            <person name="Archer D.B."/>
            <person name="Baker S.E."/>
            <person name="Benoit I."/>
            <person name="Brakhage A.A."/>
            <person name="Braus G.H."/>
            <person name="Fischer R."/>
            <person name="Frisvad J.C."/>
            <person name="Goldman G.H."/>
            <person name="Houbraken J."/>
            <person name="Oakley B."/>
            <person name="Pocsi I."/>
            <person name="Scazzocchio C."/>
            <person name="Seiboth B."/>
            <person name="vanKuyk P.A."/>
            <person name="Wortman J."/>
            <person name="Dyer P.S."/>
            <person name="Grigoriev I.V."/>
        </authorList>
    </citation>
    <scope>NUCLEOTIDE SEQUENCE [LARGE SCALE GENOMIC DNA]</scope>
    <source>
        <strain evidence="7">CBS 593.65</strain>
    </source>
</reference>
<accession>A0A1L9TC21</accession>
<protein>
    <recommendedName>
        <fullName evidence="8">Major facilitator superfamily (MFS) profile domain-containing protein</fullName>
    </recommendedName>
</protein>
<proteinExistence type="predicted"/>
<dbReference type="EMBL" id="KV878589">
    <property type="protein sequence ID" value="OJJ56935.1"/>
    <property type="molecule type" value="Genomic_DNA"/>
</dbReference>
<evidence type="ECO:0000256" key="5">
    <source>
        <dbReference type="SAM" id="Phobius"/>
    </source>
</evidence>
<evidence type="ECO:0000256" key="2">
    <source>
        <dbReference type="ARBA" id="ARBA00022692"/>
    </source>
</evidence>
<evidence type="ECO:0000313" key="7">
    <source>
        <dbReference type="Proteomes" id="UP000184356"/>
    </source>
</evidence>
<feature type="transmembrane region" description="Helical" evidence="5">
    <location>
        <begin position="163"/>
        <end position="180"/>
    </location>
</feature>
<dbReference type="OrthoDB" id="4498530at2759"/>
<evidence type="ECO:0000256" key="4">
    <source>
        <dbReference type="ARBA" id="ARBA00023136"/>
    </source>
</evidence>
<feature type="transmembrane region" description="Helical" evidence="5">
    <location>
        <begin position="319"/>
        <end position="336"/>
    </location>
</feature>
<dbReference type="VEuPathDB" id="FungiDB:ASPSYDRAFT_70046"/>
<keyword evidence="7" id="KW-1185">Reference proteome</keyword>
<dbReference type="AlphaFoldDB" id="A0A1L9TC21"/>
<dbReference type="Gene3D" id="1.20.1250.20">
    <property type="entry name" value="MFS general substrate transporter like domains"/>
    <property type="match status" value="1"/>
</dbReference>
<dbReference type="Proteomes" id="UP000184356">
    <property type="component" value="Unassembled WGS sequence"/>
</dbReference>
<evidence type="ECO:0008006" key="8">
    <source>
        <dbReference type="Google" id="ProtNLM"/>
    </source>
</evidence>
<feature type="transmembrane region" description="Helical" evidence="5">
    <location>
        <begin position="356"/>
        <end position="378"/>
    </location>
</feature>
<keyword evidence="4 5" id="KW-0472">Membrane</keyword>
<dbReference type="PANTHER" id="PTHR48022">
    <property type="entry name" value="PLASTIDIC GLUCOSE TRANSPORTER 4"/>
    <property type="match status" value="1"/>
</dbReference>
<dbReference type="PANTHER" id="PTHR48022:SF27">
    <property type="entry name" value="MAJOR FACILITATOR SUPERFAMILY (MFS) PROFILE DOMAIN-CONTAINING PROTEIN"/>
    <property type="match status" value="1"/>
</dbReference>
<feature type="transmembrane region" description="Helical" evidence="5">
    <location>
        <begin position="130"/>
        <end position="151"/>
    </location>
</feature>
<dbReference type="InterPro" id="IPR005828">
    <property type="entry name" value="MFS_sugar_transport-like"/>
</dbReference>
<sequence length="574" mass="64351">MEAADQSEVSDSSNERSLQAWSDLRRRQILLDADEFVTKYDLDDLRSEIRTGALLLEDPDHVEGLTDADVSALAEEKQPGPVLSSNPIKKFPYVCSIGGLLWGFTDALLLPYAPGQALRGDILRAPLMAFYILVNAPPAYWVCRILGYWCAVLLRRYCGRRGAVCAAVGLRLAGILYAMISSTFSLNEVSSAFSAAAKGMFLCITPMYLAETSPIPSRGSILLTWQLTRGVGAIYGFWIFAIGSPIAVYILAAFMLLGVGACFWMSPESPYWHFYRGEMRQAYKELLERRQIAAQASRDLYRMYSFRAGDRRTRTTKRYLLQALTITTILVLSWTIPAIPGNLVLISLSNMTLSDYYIPTLVVMVLSMYLFFIIITLVERIGRRSIVLTGMAGMAFILLVNMLSARAYLWGFSRWDLGIPQALMLPYGALFTLIQLYTAEVACSFGSDATMAALMTICALRDMSAAYLATRIAEINYHRTRWNYIAGPPLLLFLALQLIFIFLVCVLLIETKGRSLEEIRAAFDFPIANRVAYRVRLYSSYITERVSPSRREEVEPFEESEYGTGLIRLQGNVA</sequence>
<dbReference type="RefSeq" id="XP_040700741.1">
    <property type="nucleotide sequence ID" value="XM_040850494.1"/>
</dbReference>
<feature type="transmembrane region" description="Helical" evidence="5">
    <location>
        <begin position="91"/>
        <end position="110"/>
    </location>
</feature>
<dbReference type="SUPFAM" id="SSF103473">
    <property type="entry name" value="MFS general substrate transporter"/>
    <property type="match status" value="1"/>
</dbReference>
<gene>
    <name evidence="6" type="ORF">ASPSYDRAFT_70046</name>
</gene>
<dbReference type="InterPro" id="IPR050360">
    <property type="entry name" value="MFS_Sugar_Transporters"/>
</dbReference>
<dbReference type="GO" id="GO:0005351">
    <property type="term" value="F:carbohydrate:proton symporter activity"/>
    <property type="evidence" value="ECO:0007669"/>
    <property type="project" value="TreeGrafter"/>
</dbReference>
<evidence type="ECO:0000256" key="3">
    <source>
        <dbReference type="ARBA" id="ARBA00022989"/>
    </source>
</evidence>
<feature type="transmembrane region" description="Helical" evidence="5">
    <location>
        <begin position="417"/>
        <end position="437"/>
    </location>
</feature>
<name>A0A1L9TC21_9EURO</name>
<feature type="transmembrane region" description="Helical" evidence="5">
    <location>
        <begin position="385"/>
        <end position="405"/>
    </location>
</feature>
<feature type="transmembrane region" description="Helical" evidence="5">
    <location>
        <begin position="490"/>
        <end position="509"/>
    </location>
</feature>
<comment type="subcellular location">
    <subcellularLocation>
        <location evidence="1">Membrane</location>
        <topology evidence="1">Multi-pass membrane protein</topology>
    </subcellularLocation>
</comment>
<dbReference type="STRING" id="1036612.A0A1L9TC21"/>
<dbReference type="GeneID" id="63766567"/>
<keyword evidence="2 5" id="KW-0812">Transmembrane</keyword>
<dbReference type="InterPro" id="IPR036259">
    <property type="entry name" value="MFS_trans_sf"/>
</dbReference>